<dbReference type="SUPFAM" id="SSF55811">
    <property type="entry name" value="Nudix"/>
    <property type="match status" value="1"/>
</dbReference>
<dbReference type="CDD" id="cd04685">
    <property type="entry name" value="NUDIX_Hydrolase"/>
    <property type="match status" value="1"/>
</dbReference>
<dbReference type="AlphaFoldDB" id="B5F496"/>
<dbReference type="Pfam" id="PF00293">
    <property type="entry name" value="NUDIX"/>
    <property type="match status" value="1"/>
</dbReference>
<dbReference type="HOGENOM" id="CLU_100874_2_0_6"/>
<dbReference type="GO" id="GO:0016787">
    <property type="term" value="F:hydrolase activity"/>
    <property type="evidence" value="ECO:0007669"/>
    <property type="project" value="UniProtKB-KW"/>
</dbReference>
<comment type="cofactor">
    <cofactor evidence="1">
        <name>Mg(2+)</name>
        <dbReference type="ChEBI" id="CHEBI:18420"/>
    </cofactor>
</comment>
<evidence type="ECO:0000256" key="2">
    <source>
        <dbReference type="ARBA" id="ARBA00022801"/>
    </source>
</evidence>
<dbReference type="EMBL" id="CP001138">
    <property type="protein sequence ID" value="ACH52582.1"/>
    <property type="molecule type" value="Genomic_DNA"/>
</dbReference>
<dbReference type="PROSITE" id="PS00893">
    <property type="entry name" value="NUDIX_BOX"/>
    <property type="match status" value="1"/>
</dbReference>
<evidence type="ECO:0000256" key="3">
    <source>
        <dbReference type="ARBA" id="ARBA00022842"/>
    </source>
</evidence>
<dbReference type="PANTHER" id="PTHR43046:SF12">
    <property type="entry name" value="GDP-MANNOSE MANNOSYL HYDROLASE"/>
    <property type="match status" value="1"/>
</dbReference>
<keyword evidence="3" id="KW-0460">Magnesium</keyword>
<accession>B5F496</accession>
<organism evidence="6 7">
    <name type="scientific">Salmonella agona (strain SL483)</name>
    <dbReference type="NCBI Taxonomy" id="454166"/>
    <lineage>
        <taxon>Bacteria</taxon>
        <taxon>Pseudomonadati</taxon>
        <taxon>Pseudomonadota</taxon>
        <taxon>Gammaproteobacteria</taxon>
        <taxon>Enterobacterales</taxon>
        <taxon>Enterobacteriaceae</taxon>
        <taxon>Salmonella</taxon>
    </lineage>
</organism>
<dbReference type="InterPro" id="IPR020084">
    <property type="entry name" value="NUDIX_hydrolase_CS"/>
</dbReference>
<dbReference type="Proteomes" id="UP000008819">
    <property type="component" value="Chromosome"/>
</dbReference>
<evidence type="ECO:0000259" key="5">
    <source>
        <dbReference type="PROSITE" id="PS51462"/>
    </source>
</evidence>
<reference evidence="6 7" key="1">
    <citation type="journal article" date="2011" name="J. Bacteriol.">
        <title>Comparative genomics of 28 Salmonella enterica isolates: evidence for CRISPR-mediated adaptive sublineage evolution.</title>
        <authorList>
            <person name="Fricke W.F."/>
            <person name="Mammel M.K."/>
            <person name="McDermott P.F."/>
            <person name="Tartera C."/>
            <person name="White D.G."/>
            <person name="Leclerc J.E."/>
            <person name="Ravel J."/>
            <person name="Cebula T.A."/>
        </authorList>
    </citation>
    <scope>NUCLEOTIDE SEQUENCE [LARGE SCALE GENOMIC DNA]</scope>
    <source>
        <strain evidence="6 7">SL483</strain>
    </source>
</reference>
<keyword evidence="2 4" id="KW-0378">Hydrolase</keyword>
<name>B5F496_SALA4</name>
<dbReference type="InterPro" id="IPR000086">
    <property type="entry name" value="NUDIX_hydrolase_dom"/>
</dbReference>
<sequence length="159" mass="18222">MITIARPSVRTRPSSRLLIIDPLNRILLFRFTHNSDALAGRSYWATPGGGVEDGESFEQAAIRELREETGIMRQDIGPSVAERTFQMLLPSGETVLAQERFFIVHINDEEISTEAWSDHERLVINDYHWWTPDDLEKTTDVIFPENISALLSESEKTHR</sequence>
<dbReference type="InterPro" id="IPR020476">
    <property type="entry name" value="Nudix_hydrolase"/>
</dbReference>
<proteinExistence type="inferred from homology"/>
<protein>
    <submittedName>
        <fullName evidence="6">Nudix hydrolase</fullName>
    </submittedName>
</protein>
<dbReference type="PANTHER" id="PTHR43046">
    <property type="entry name" value="GDP-MANNOSE MANNOSYL HYDROLASE"/>
    <property type="match status" value="1"/>
</dbReference>
<dbReference type="InterPro" id="IPR015797">
    <property type="entry name" value="NUDIX_hydrolase-like_dom_sf"/>
</dbReference>
<dbReference type="PROSITE" id="PS51462">
    <property type="entry name" value="NUDIX"/>
    <property type="match status" value="1"/>
</dbReference>
<feature type="domain" description="Nudix hydrolase" evidence="5">
    <location>
        <begin position="10"/>
        <end position="154"/>
    </location>
</feature>
<comment type="similarity">
    <text evidence="4">Belongs to the Nudix hydrolase family.</text>
</comment>
<dbReference type="Gene3D" id="3.90.79.10">
    <property type="entry name" value="Nucleoside Triphosphate Pyrophosphohydrolase"/>
    <property type="match status" value="1"/>
</dbReference>
<dbReference type="PRINTS" id="PR00502">
    <property type="entry name" value="NUDIXFAMILY"/>
</dbReference>
<evidence type="ECO:0000313" key="6">
    <source>
        <dbReference type="EMBL" id="ACH52582.1"/>
    </source>
</evidence>
<dbReference type="KEGG" id="sea:SeAg_B4799"/>
<evidence type="ECO:0000256" key="4">
    <source>
        <dbReference type="RuleBase" id="RU003476"/>
    </source>
</evidence>
<gene>
    <name evidence="6" type="ordered locus">SeAg_B4799</name>
</gene>
<evidence type="ECO:0000256" key="1">
    <source>
        <dbReference type="ARBA" id="ARBA00001946"/>
    </source>
</evidence>
<evidence type="ECO:0000313" key="7">
    <source>
        <dbReference type="Proteomes" id="UP000008819"/>
    </source>
</evidence>